<keyword evidence="2 8" id="KW-0813">Transport</keyword>
<feature type="transmembrane region" description="Helical" evidence="8">
    <location>
        <begin position="361"/>
        <end position="383"/>
    </location>
</feature>
<feature type="domain" description="ABC transmembrane type-1" evidence="9">
    <location>
        <begin position="329"/>
        <end position="508"/>
    </location>
</feature>
<dbReference type="OrthoDB" id="9776648at2"/>
<dbReference type="SUPFAM" id="SSF161098">
    <property type="entry name" value="MetI-like"/>
    <property type="match status" value="2"/>
</dbReference>
<keyword evidence="3" id="KW-1003">Cell membrane</keyword>
<feature type="transmembrane region" description="Helical" evidence="8">
    <location>
        <begin position="233"/>
        <end position="254"/>
    </location>
</feature>
<feature type="transmembrane region" description="Helical" evidence="8">
    <location>
        <begin position="126"/>
        <end position="149"/>
    </location>
</feature>
<dbReference type="eggNOG" id="COG1178">
    <property type="taxonomic scope" value="Bacteria"/>
</dbReference>
<comment type="subcellular location">
    <subcellularLocation>
        <location evidence="1">Cell inner membrane</location>
        <topology evidence="1">Multi-pass membrane protein</topology>
    </subcellularLocation>
    <subcellularLocation>
        <location evidence="8">Cell membrane</location>
        <topology evidence="8">Multi-pass membrane protein</topology>
    </subcellularLocation>
</comment>
<reference evidence="10 11" key="1">
    <citation type="submission" date="2007-08" db="EMBL/GenBank/DDBJ databases">
        <title>Complete sequence of Thermotoga lettingae TMO.</title>
        <authorList>
            <consortium name="US DOE Joint Genome Institute"/>
            <person name="Copeland A."/>
            <person name="Lucas S."/>
            <person name="Lapidus A."/>
            <person name="Barry K."/>
            <person name="Glavina del Rio T."/>
            <person name="Dalin E."/>
            <person name="Tice H."/>
            <person name="Pitluck S."/>
            <person name="Foster B."/>
            <person name="Bruce D."/>
            <person name="Schmutz J."/>
            <person name="Larimer F."/>
            <person name="Land M."/>
            <person name="Hauser L."/>
            <person name="Kyrpides N."/>
            <person name="Mikhailova N."/>
            <person name="Nelson K."/>
            <person name="Gogarten J.P."/>
            <person name="Noll K."/>
            <person name="Richardson P."/>
        </authorList>
    </citation>
    <scope>NUCLEOTIDE SEQUENCE [LARGE SCALE GENOMIC DNA]</scope>
    <source>
        <strain evidence="11">ATCC BAA-301 / DSM 14385 / NBRC 107922 / TMO</strain>
    </source>
</reference>
<evidence type="ECO:0000256" key="1">
    <source>
        <dbReference type="ARBA" id="ARBA00004429"/>
    </source>
</evidence>
<dbReference type="PANTHER" id="PTHR43357">
    <property type="entry name" value="INNER MEMBRANE ABC TRANSPORTER PERMEASE PROTEIN YDCV"/>
    <property type="match status" value="1"/>
</dbReference>
<protein>
    <submittedName>
        <fullName evidence="10">Binding-protein-dependent transport systems inner membrane component</fullName>
    </submittedName>
</protein>
<keyword evidence="6 8" id="KW-1133">Transmembrane helix</keyword>
<feature type="domain" description="ABC transmembrane type-1" evidence="9">
    <location>
        <begin position="46"/>
        <end position="251"/>
    </location>
</feature>
<dbReference type="InterPro" id="IPR035906">
    <property type="entry name" value="MetI-like_sf"/>
</dbReference>
<feature type="transmembrane region" description="Helical" evidence="8">
    <location>
        <begin position="486"/>
        <end position="507"/>
    </location>
</feature>
<dbReference type="Pfam" id="PF00528">
    <property type="entry name" value="BPD_transp_1"/>
    <property type="match status" value="2"/>
</dbReference>
<dbReference type="EMBL" id="CP000812">
    <property type="protein sequence ID" value="ABV33858.1"/>
    <property type="molecule type" value="Genomic_DNA"/>
</dbReference>
<evidence type="ECO:0000313" key="11">
    <source>
        <dbReference type="Proteomes" id="UP000002016"/>
    </source>
</evidence>
<feature type="transmembrane region" description="Helical" evidence="8">
    <location>
        <begin position="180"/>
        <end position="213"/>
    </location>
</feature>
<dbReference type="KEGG" id="tle:Tlet_1300"/>
<dbReference type="AlphaFoldDB" id="A8F6S4"/>
<evidence type="ECO:0000256" key="5">
    <source>
        <dbReference type="ARBA" id="ARBA00022692"/>
    </source>
</evidence>
<dbReference type="Gene3D" id="1.10.3720.10">
    <property type="entry name" value="MetI-like"/>
    <property type="match status" value="2"/>
</dbReference>
<organism evidence="10 11">
    <name type="scientific">Pseudothermotoga lettingae (strain ATCC BAA-301 / DSM 14385 / NBRC 107922 / TMO)</name>
    <name type="common">Thermotoga lettingae</name>
    <dbReference type="NCBI Taxonomy" id="416591"/>
    <lineage>
        <taxon>Bacteria</taxon>
        <taxon>Thermotogati</taxon>
        <taxon>Thermotogota</taxon>
        <taxon>Thermotogae</taxon>
        <taxon>Thermotogales</taxon>
        <taxon>Thermotogaceae</taxon>
        <taxon>Pseudothermotoga</taxon>
    </lineage>
</organism>
<accession>A8F6S4</accession>
<dbReference type="PANTHER" id="PTHR43357:SF4">
    <property type="entry name" value="INNER MEMBRANE ABC TRANSPORTER PERMEASE PROTEIN YDCV"/>
    <property type="match status" value="1"/>
</dbReference>
<feature type="transmembrane region" description="Helical" evidence="8">
    <location>
        <begin position="275"/>
        <end position="298"/>
    </location>
</feature>
<evidence type="ECO:0000313" key="10">
    <source>
        <dbReference type="EMBL" id="ABV33858.1"/>
    </source>
</evidence>
<keyword evidence="5 8" id="KW-0812">Transmembrane</keyword>
<evidence type="ECO:0000256" key="2">
    <source>
        <dbReference type="ARBA" id="ARBA00022448"/>
    </source>
</evidence>
<comment type="similarity">
    <text evidence="8">Belongs to the binding-protein-dependent transport system permease family.</text>
</comment>
<evidence type="ECO:0000256" key="4">
    <source>
        <dbReference type="ARBA" id="ARBA00022519"/>
    </source>
</evidence>
<dbReference type="Proteomes" id="UP000002016">
    <property type="component" value="Chromosome"/>
</dbReference>
<keyword evidence="7 8" id="KW-0472">Membrane</keyword>
<evidence type="ECO:0000256" key="7">
    <source>
        <dbReference type="ARBA" id="ARBA00023136"/>
    </source>
</evidence>
<dbReference type="STRING" id="416591.Tlet_1300"/>
<keyword evidence="11" id="KW-1185">Reference proteome</keyword>
<dbReference type="GO" id="GO:0005886">
    <property type="term" value="C:plasma membrane"/>
    <property type="evidence" value="ECO:0007669"/>
    <property type="project" value="UniProtKB-SubCell"/>
</dbReference>
<feature type="transmembrane region" description="Helical" evidence="8">
    <location>
        <begin position="83"/>
        <end position="106"/>
    </location>
</feature>
<keyword evidence="4" id="KW-0997">Cell inner membrane</keyword>
<reference evidence="10 11" key="2">
    <citation type="journal article" date="2009" name="Proc. Natl. Acad. Sci. U.S.A.">
        <title>On the chimeric nature, thermophilic origin, and phylogenetic placement of the Thermotogales.</title>
        <authorList>
            <person name="Zhaxybayeva O."/>
            <person name="Swithers K.S."/>
            <person name="Lapierre P."/>
            <person name="Fournier G.P."/>
            <person name="Bickhart D.M."/>
            <person name="DeBoy R.T."/>
            <person name="Nelson K.E."/>
            <person name="Nesbo C.L."/>
            <person name="Doolittle W.F."/>
            <person name="Gogarten J.P."/>
            <person name="Noll K.M."/>
        </authorList>
    </citation>
    <scope>NUCLEOTIDE SEQUENCE [LARGE SCALE GENOMIC DNA]</scope>
    <source>
        <strain evidence="11">ATCC BAA-301 / DSM 14385 / NBRC 107922 / TMO</strain>
    </source>
</reference>
<dbReference type="InterPro" id="IPR000515">
    <property type="entry name" value="MetI-like"/>
</dbReference>
<dbReference type="RefSeq" id="WP_012003334.1">
    <property type="nucleotide sequence ID" value="NC_009828.1"/>
</dbReference>
<evidence type="ECO:0000256" key="6">
    <source>
        <dbReference type="ARBA" id="ARBA00022989"/>
    </source>
</evidence>
<evidence type="ECO:0000259" key="9">
    <source>
        <dbReference type="PROSITE" id="PS50928"/>
    </source>
</evidence>
<proteinExistence type="inferred from homology"/>
<feature type="transmembrane region" description="Helical" evidence="8">
    <location>
        <begin position="44"/>
        <end position="71"/>
    </location>
</feature>
<evidence type="ECO:0000256" key="3">
    <source>
        <dbReference type="ARBA" id="ARBA00022475"/>
    </source>
</evidence>
<dbReference type="PROSITE" id="PS50928">
    <property type="entry name" value="ABC_TM1"/>
    <property type="match status" value="2"/>
</dbReference>
<dbReference type="GO" id="GO:0055085">
    <property type="term" value="P:transmembrane transport"/>
    <property type="evidence" value="ECO:0007669"/>
    <property type="project" value="InterPro"/>
</dbReference>
<feature type="transmembrane region" description="Helical" evidence="8">
    <location>
        <begin position="328"/>
        <end position="349"/>
    </location>
</feature>
<gene>
    <name evidence="10" type="ordered locus">Tlet_1300</name>
</gene>
<sequence>MKKKIIFNLVPIIFVGTFLIYPLFLLFSKFPVWNISQVLSKNAAIIRFTAFQALLSAFLTMLLGIPGAYLFARTKLPKVAKSFLKSASMVPFVLPGISMAIGFLLTFGNNGIVNWILSFFNLKIRILYTFTAVLIGHVFYNFPLFIRIVGDAFERIDRNFLEMANIEGASRFKRFWYIELPLIAPAVGAAFSLSYLYCFTSFAVVLILGGIKYSTIEVSIYMYLKVLLDFESALALTLFQMIFVTSVSFVFLILSSKSQQSFGEALKEEKPRWSYFYIAVVGLFVFLPLSMASLGGFLKYGGTFTLENFRNLFSQSAEWIIGANAWSVIIYSVLLSSIVGGCVCILGLVSSYASIRYRSFLSILTYLPVAISPATMAFGMILFEAPQAIKLGGIYILISLPLVHSSLQNVWRSFPKEIEEASKIDGCGSVKRFFKIILPVFKKELLGTFAFCMAIALGEITATIILSEGQLTTLSVATYKLFSTRHIGEAQALNSILMWIVLILFFISEQTE</sequence>
<name>A8F6S4_PSELT</name>
<dbReference type="CDD" id="cd06261">
    <property type="entry name" value="TM_PBP2"/>
    <property type="match status" value="2"/>
</dbReference>
<feature type="transmembrane region" description="Helical" evidence="8">
    <location>
        <begin position="5"/>
        <end position="24"/>
    </location>
</feature>
<feature type="transmembrane region" description="Helical" evidence="8">
    <location>
        <begin position="445"/>
        <end position="466"/>
    </location>
</feature>
<dbReference type="HOGENOM" id="CLU_021838_5_0_0"/>
<feature type="transmembrane region" description="Helical" evidence="8">
    <location>
        <begin position="389"/>
        <end position="407"/>
    </location>
</feature>
<evidence type="ECO:0000256" key="8">
    <source>
        <dbReference type="RuleBase" id="RU363032"/>
    </source>
</evidence>